<dbReference type="Pfam" id="PF00425">
    <property type="entry name" value="Chorismate_bind"/>
    <property type="match status" value="1"/>
</dbReference>
<dbReference type="InterPro" id="IPR019999">
    <property type="entry name" value="Anth_synth_I-like"/>
</dbReference>
<dbReference type="PANTHER" id="PTHR11236:SF48">
    <property type="entry name" value="ISOCHORISMATE SYNTHASE MENF"/>
    <property type="match status" value="1"/>
</dbReference>
<keyword evidence="8" id="KW-1185">Reference proteome</keyword>
<dbReference type="SUPFAM" id="SSF56322">
    <property type="entry name" value="ADC synthase"/>
    <property type="match status" value="1"/>
</dbReference>
<reference evidence="8" key="1">
    <citation type="journal article" date="2019" name="Int. J. Syst. Evol. Microbiol.">
        <title>The Global Catalogue of Microorganisms (GCM) 10K type strain sequencing project: providing services to taxonomists for standard genome sequencing and annotation.</title>
        <authorList>
            <consortium name="The Broad Institute Genomics Platform"/>
            <consortium name="The Broad Institute Genome Sequencing Center for Infectious Disease"/>
            <person name="Wu L."/>
            <person name="Ma J."/>
        </authorList>
    </citation>
    <scope>NUCLEOTIDE SEQUENCE [LARGE SCALE GENOMIC DNA]</scope>
    <source>
        <strain evidence="8">JCM 3296</strain>
    </source>
</reference>
<evidence type="ECO:0000313" key="8">
    <source>
        <dbReference type="Proteomes" id="UP000649573"/>
    </source>
</evidence>
<dbReference type="PRINTS" id="PR00095">
    <property type="entry name" value="ANTSNTHASEI"/>
</dbReference>
<evidence type="ECO:0000256" key="2">
    <source>
        <dbReference type="ARBA" id="ARBA00022723"/>
    </source>
</evidence>
<dbReference type="PANTHER" id="PTHR11236">
    <property type="entry name" value="AMINOBENZOATE/ANTHRANILATE SYNTHASE"/>
    <property type="match status" value="1"/>
</dbReference>
<evidence type="ECO:0000259" key="6">
    <source>
        <dbReference type="Pfam" id="PF00425"/>
    </source>
</evidence>
<dbReference type="Gene3D" id="3.60.120.10">
    <property type="entry name" value="Anthranilate synthase"/>
    <property type="match status" value="1"/>
</dbReference>
<protein>
    <submittedName>
        <fullName evidence="7">Salicylate synthase</fullName>
    </submittedName>
</protein>
<keyword evidence="3" id="KW-0460">Magnesium</keyword>
<comment type="cofactor">
    <cofactor evidence="1">
        <name>Mg(2+)</name>
        <dbReference type="ChEBI" id="CHEBI:18420"/>
    </cofactor>
</comment>
<keyword evidence="4" id="KW-0456">Lyase</keyword>
<dbReference type="InterPro" id="IPR015890">
    <property type="entry name" value="Chorismate_C"/>
</dbReference>
<comment type="caution">
    <text evidence="7">The sequence shown here is derived from an EMBL/GenBank/DDBJ whole genome shotgun (WGS) entry which is preliminary data.</text>
</comment>
<dbReference type="Proteomes" id="UP000649573">
    <property type="component" value="Unassembled WGS sequence"/>
</dbReference>
<evidence type="ECO:0000256" key="4">
    <source>
        <dbReference type="ARBA" id="ARBA00023239"/>
    </source>
</evidence>
<evidence type="ECO:0000256" key="1">
    <source>
        <dbReference type="ARBA" id="ARBA00001946"/>
    </source>
</evidence>
<evidence type="ECO:0000256" key="3">
    <source>
        <dbReference type="ARBA" id="ARBA00022842"/>
    </source>
</evidence>
<feature type="domain" description="Chorismate-utilising enzyme C-terminal" evidence="6">
    <location>
        <begin position="189"/>
        <end position="442"/>
    </location>
</feature>
<dbReference type="EMBL" id="BMRE01000016">
    <property type="protein sequence ID" value="GGU43495.1"/>
    <property type="molecule type" value="Genomic_DNA"/>
</dbReference>
<organism evidence="7 8">
    <name type="scientific">Lentzea flava</name>
    <dbReference type="NCBI Taxonomy" id="103732"/>
    <lineage>
        <taxon>Bacteria</taxon>
        <taxon>Bacillati</taxon>
        <taxon>Actinomycetota</taxon>
        <taxon>Actinomycetes</taxon>
        <taxon>Pseudonocardiales</taxon>
        <taxon>Pseudonocardiaceae</taxon>
        <taxon>Lentzea</taxon>
    </lineage>
</organism>
<evidence type="ECO:0000313" key="7">
    <source>
        <dbReference type="EMBL" id="GGU43495.1"/>
    </source>
</evidence>
<accession>A0ABQ2ULV5</accession>
<name>A0ABQ2ULV5_9PSEU</name>
<feature type="region of interest" description="Disordered" evidence="5">
    <location>
        <begin position="1"/>
        <end position="24"/>
    </location>
</feature>
<dbReference type="NCBIfam" id="TIGR03494">
    <property type="entry name" value="salicyl_syn"/>
    <property type="match status" value="1"/>
</dbReference>
<keyword evidence="2" id="KW-0479">Metal-binding</keyword>
<proteinExistence type="predicted"/>
<sequence>MSVHIWPPETGEQTRVATTEPRTDTVSIEGSPAARAVMLVESGLFDTYVLYEREGVWTVAGGVRGSVTLDASRIRTTWCGEERSRPWRARPLDAIGAALASLPIADWNAYGWITFETALLASQGDVPARDHDLAHLIVPEIEVRISADSASITCTDDNLRKAVHKALLGDVPDDDNCPSVAVDLSEGGQRYRDAVAEAVREIRRGAFRKVILSRKVPLPEPVDLARTYLRGRAANTPARSFLLSAGGMAAAGFCPETILESDTEGFISTQPLAGTRAFGTEALQNRQLRAELLSDAKELVEHVLSVQLAFEELEGVCSPGSVAVSELLSVKERGSVQHLASRVCGRLRRGLSAWDALEAVFPAVTASGIPKAPSSNFITRSEPDRRGLYSGAVLTASSDGSLDAGLILRTLFEEGGRQWLHAGAGIIAESRPDREYEETCEKLRSVAPYLVPRAPQGVPLPLDH</sequence>
<dbReference type="InterPro" id="IPR019996">
    <property type="entry name" value="Salicylate_synthase"/>
</dbReference>
<evidence type="ECO:0000256" key="5">
    <source>
        <dbReference type="SAM" id="MobiDB-lite"/>
    </source>
</evidence>
<gene>
    <name evidence="7" type="ORF">GCM10010178_40030</name>
</gene>
<dbReference type="InterPro" id="IPR005801">
    <property type="entry name" value="ADC_synthase"/>
</dbReference>